<accession>A0A9X4XG86</accession>
<sequence length="49" mass="5858">MLNIRNELLKIHYDLQQSIEAPSDLIERLRPEGKHACEIEREILKMTRI</sequence>
<evidence type="ECO:0000313" key="2">
    <source>
        <dbReference type="Proteomes" id="UP000487649"/>
    </source>
</evidence>
<gene>
    <name evidence="1" type="ORF">GMA92_15320</name>
</gene>
<dbReference type="AlphaFoldDB" id="A0A9X4XG86"/>
<comment type="caution">
    <text evidence="1">The sequence shown here is derived from an EMBL/GenBank/DDBJ whole genome shotgun (WGS) entry which is preliminary data.</text>
</comment>
<dbReference type="EMBL" id="WMQE01000056">
    <property type="protein sequence ID" value="MTK22766.1"/>
    <property type="molecule type" value="Genomic_DNA"/>
</dbReference>
<proteinExistence type="predicted"/>
<dbReference type="Proteomes" id="UP000487649">
    <property type="component" value="Unassembled WGS sequence"/>
</dbReference>
<name>A0A9X4XG86_9FIRM</name>
<protein>
    <submittedName>
        <fullName evidence="1">Uncharacterized protein</fullName>
    </submittedName>
</protein>
<reference evidence="1 2" key="1">
    <citation type="journal article" date="2019" name="Nat. Med.">
        <title>A library of human gut bacterial isolates paired with longitudinal multiomics data enables mechanistic microbiome research.</title>
        <authorList>
            <person name="Poyet M."/>
            <person name="Groussin M."/>
            <person name="Gibbons S.M."/>
            <person name="Avila-Pacheco J."/>
            <person name="Jiang X."/>
            <person name="Kearney S.M."/>
            <person name="Perrotta A.R."/>
            <person name="Berdy B."/>
            <person name="Zhao S."/>
            <person name="Lieberman T.D."/>
            <person name="Swanson P.K."/>
            <person name="Smith M."/>
            <person name="Roesemann S."/>
            <person name="Alexander J.E."/>
            <person name="Rich S.A."/>
            <person name="Livny J."/>
            <person name="Vlamakis H."/>
            <person name="Clish C."/>
            <person name="Bullock K."/>
            <person name="Deik A."/>
            <person name="Scott J."/>
            <person name="Pierce K.A."/>
            <person name="Xavier R.J."/>
            <person name="Alm E.J."/>
        </authorList>
    </citation>
    <scope>NUCLEOTIDE SEQUENCE [LARGE SCALE GENOMIC DNA]</scope>
    <source>
        <strain evidence="1 2">BIOML-A198</strain>
    </source>
</reference>
<organism evidence="1 2">
    <name type="scientific">Turicibacter sanguinis</name>
    <dbReference type="NCBI Taxonomy" id="154288"/>
    <lineage>
        <taxon>Bacteria</taxon>
        <taxon>Bacillati</taxon>
        <taxon>Bacillota</taxon>
        <taxon>Erysipelotrichia</taxon>
        <taxon>Erysipelotrichales</taxon>
        <taxon>Turicibacteraceae</taxon>
        <taxon>Turicibacter</taxon>
    </lineage>
</organism>
<evidence type="ECO:0000313" key="1">
    <source>
        <dbReference type="EMBL" id="MTK22766.1"/>
    </source>
</evidence>